<dbReference type="Pfam" id="PF03583">
    <property type="entry name" value="LIP"/>
    <property type="match status" value="1"/>
</dbReference>
<evidence type="ECO:0000313" key="3">
    <source>
        <dbReference type="Proteomes" id="UP000011666"/>
    </source>
</evidence>
<dbReference type="Gene3D" id="1.10.260.130">
    <property type="match status" value="1"/>
</dbReference>
<evidence type="ECO:0000313" key="2">
    <source>
        <dbReference type="EMBL" id="GAC70922.1"/>
    </source>
</evidence>
<sequence length="468" mass="49864">MERIKFGPTNFRRPLIAAASGVVAATALVAMPATATADPPQMMPAPSWLPPAVDRAIPAPNVPKSKTIPRSALASGYDHRTLELRAAMLPSPTGDVFFDRWPADLGQRAPGQVIATRDVTRAAQIVVTAPISSATQVKFVSRDALGSPIFGTATLLVPRQPAPARGPRPILVNNVPIDALGAQCTAGYTLAHGFRLTTGVTDLIPPSTQLALARGYAVIVPDHQGPRMSYAEPTLAGRVILDSVRAAAIADPTSFGKGRIAMTGYSGGAIASHGAAKMLSVYARELIPRVAGIAIGGVPADFRVLSGSMNATLATGLFHAAMLGIARERPEILTLANNLAQQMAVSPMKDLCTIPIALMGQTFLPTQVFSKDPDPFRSPVANRIYTETKLANIGSPVPLYIFNGTQEWWIPAEAARNLYREQCRLGANARYREVFGEHGLAAVVGYPEALDWLDKRMRGIPSKSECRR</sequence>
<keyword evidence="1" id="KW-0732">Signal</keyword>
<organism evidence="2 3">
    <name type="scientific">Gordonia soli NBRC 108243</name>
    <dbReference type="NCBI Taxonomy" id="1223545"/>
    <lineage>
        <taxon>Bacteria</taxon>
        <taxon>Bacillati</taxon>
        <taxon>Actinomycetota</taxon>
        <taxon>Actinomycetes</taxon>
        <taxon>Mycobacteriales</taxon>
        <taxon>Gordoniaceae</taxon>
        <taxon>Gordonia</taxon>
    </lineage>
</organism>
<dbReference type="EMBL" id="BANX01000044">
    <property type="protein sequence ID" value="GAC70922.1"/>
    <property type="molecule type" value="Genomic_DNA"/>
</dbReference>
<dbReference type="eggNOG" id="COG1073">
    <property type="taxonomic scope" value="Bacteria"/>
</dbReference>
<comment type="caution">
    <text evidence="2">The sequence shown here is derived from an EMBL/GenBank/DDBJ whole genome shotgun (WGS) entry which is preliminary data.</text>
</comment>
<dbReference type="GO" id="GO:0004806">
    <property type="term" value="F:triacylglycerol lipase activity"/>
    <property type="evidence" value="ECO:0007669"/>
    <property type="project" value="InterPro"/>
</dbReference>
<dbReference type="SUPFAM" id="SSF53474">
    <property type="entry name" value="alpha/beta-Hydrolases"/>
    <property type="match status" value="1"/>
</dbReference>
<accession>M0QS68</accession>
<dbReference type="Proteomes" id="UP000011666">
    <property type="component" value="Unassembled WGS sequence"/>
</dbReference>
<dbReference type="InterPro" id="IPR005152">
    <property type="entry name" value="Lipase_secreted"/>
</dbReference>
<reference evidence="2 3" key="1">
    <citation type="submission" date="2013-01" db="EMBL/GenBank/DDBJ databases">
        <title>Whole genome shotgun sequence of Gordonia soli NBRC 108243.</title>
        <authorList>
            <person name="Isaki-Nakamura S."/>
            <person name="Hosoyama A."/>
            <person name="Tsuchikane K."/>
            <person name="Ando Y."/>
            <person name="Baba S."/>
            <person name="Ohji S."/>
            <person name="Hamada M."/>
            <person name="Tamura T."/>
            <person name="Yamazoe A."/>
            <person name="Yamazaki S."/>
            <person name="Fujita N."/>
        </authorList>
    </citation>
    <scope>NUCLEOTIDE SEQUENCE [LARGE SCALE GENOMIC DNA]</scope>
    <source>
        <strain evidence="2 3">NBRC 108243</strain>
    </source>
</reference>
<feature type="chain" id="PRO_5039197864" evidence="1">
    <location>
        <begin position="38"/>
        <end position="468"/>
    </location>
</feature>
<dbReference type="PANTHER" id="PTHR34853:SF1">
    <property type="entry name" value="LIPASE 5"/>
    <property type="match status" value="1"/>
</dbReference>
<dbReference type="AlphaFoldDB" id="M0QS68"/>
<dbReference type="PANTHER" id="PTHR34853">
    <property type="match status" value="1"/>
</dbReference>
<dbReference type="InterPro" id="IPR029058">
    <property type="entry name" value="AB_hydrolase_fold"/>
</dbReference>
<name>M0QS68_9ACTN</name>
<dbReference type="GO" id="GO:0016042">
    <property type="term" value="P:lipid catabolic process"/>
    <property type="evidence" value="ECO:0007669"/>
    <property type="project" value="InterPro"/>
</dbReference>
<feature type="signal peptide" evidence="1">
    <location>
        <begin position="1"/>
        <end position="37"/>
    </location>
</feature>
<gene>
    <name evidence="2" type="ORF">GS4_44_00040</name>
</gene>
<dbReference type="PIRSF" id="PIRSF029171">
    <property type="entry name" value="Esterase_LipA"/>
    <property type="match status" value="1"/>
</dbReference>
<dbReference type="STRING" id="1223545.GS4_44_00040"/>
<protein>
    <submittedName>
        <fullName evidence="2">Putative lipase</fullName>
    </submittedName>
</protein>
<proteinExistence type="predicted"/>
<evidence type="ECO:0000256" key="1">
    <source>
        <dbReference type="SAM" id="SignalP"/>
    </source>
</evidence>
<keyword evidence="3" id="KW-1185">Reference proteome</keyword>
<dbReference type="Gene3D" id="3.40.50.1820">
    <property type="entry name" value="alpha/beta hydrolase"/>
    <property type="match status" value="1"/>
</dbReference>